<keyword evidence="7" id="KW-1185">Reference proteome</keyword>
<dbReference type="SUPFAM" id="SSF47699">
    <property type="entry name" value="Bifunctional inhibitor/lipid-transfer protein/seed storage 2S albumin"/>
    <property type="match status" value="1"/>
</dbReference>
<feature type="domain" description="Bifunctional inhibitor/plant lipid transfer protein/seed storage helical" evidence="5">
    <location>
        <begin position="38"/>
        <end position="120"/>
    </location>
</feature>
<dbReference type="Proteomes" id="UP001605036">
    <property type="component" value="Unassembled WGS sequence"/>
</dbReference>
<dbReference type="CDD" id="cd00010">
    <property type="entry name" value="AAI_LTSS"/>
    <property type="match status" value="1"/>
</dbReference>
<dbReference type="InterPro" id="IPR036312">
    <property type="entry name" value="Bifun_inhib/LTP/seed_sf"/>
</dbReference>
<dbReference type="InterPro" id="IPR016140">
    <property type="entry name" value="Bifunc_inhib/LTP/seed_store"/>
</dbReference>
<evidence type="ECO:0000259" key="5">
    <source>
        <dbReference type="Pfam" id="PF14368"/>
    </source>
</evidence>
<proteinExistence type="inferred from homology"/>
<evidence type="ECO:0000256" key="1">
    <source>
        <dbReference type="ARBA" id="ARBA00009748"/>
    </source>
</evidence>
<reference evidence="6 7" key="1">
    <citation type="submission" date="2024-09" db="EMBL/GenBank/DDBJ databases">
        <title>Chromosome-scale assembly of Riccia fluitans.</title>
        <authorList>
            <person name="Paukszto L."/>
            <person name="Sawicki J."/>
            <person name="Karawczyk K."/>
            <person name="Piernik-Szablinska J."/>
            <person name="Szczecinska M."/>
            <person name="Mazdziarz M."/>
        </authorList>
    </citation>
    <scope>NUCLEOTIDE SEQUENCE [LARGE SCALE GENOMIC DNA]</scope>
    <source>
        <strain evidence="6">Rf_01</strain>
        <tissue evidence="6">Aerial parts of the thallus</tissue>
    </source>
</reference>
<protein>
    <recommendedName>
        <fullName evidence="5">Bifunctional inhibitor/plant lipid transfer protein/seed storage helical domain-containing protein</fullName>
    </recommendedName>
</protein>
<evidence type="ECO:0000256" key="4">
    <source>
        <dbReference type="ARBA" id="ARBA00023180"/>
    </source>
</evidence>
<keyword evidence="3" id="KW-1015">Disulfide bond</keyword>
<dbReference type="Pfam" id="PF14368">
    <property type="entry name" value="LTP_2"/>
    <property type="match status" value="1"/>
</dbReference>
<dbReference type="PANTHER" id="PTHR33044">
    <property type="entry name" value="BIFUNCTIONAL INHIBITOR/LIPID-TRANSFER PROTEIN/SEED STORAGE 2S ALBUMIN SUPERFAMILY PROTEIN-RELATED"/>
    <property type="match status" value="1"/>
</dbReference>
<evidence type="ECO:0000256" key="3">
    <source>
        <dbReference type="ARBA" id="ARBA00023157"/>
    </source>
</evidence>
<comment type="caution">
    <text evidence="6">The sequence shown here is derived from an EMBL/GenBank/DDBJ whole genome shotgun (WGS) entry which is preliminary data.</text>
</comment>
<dbReference type="AlphaFoldDB" id="A0ABD1ZDL0"/>
<dbReference type="EMBL" id="JBHFFA010000001">
    <property type="protein sequence ID" value="KAL2649428.1"/>
    <property type="molecule type" value="Genomic_DNA"/>
</dbReference>
<evidence type="ECO:0000313" key="7">
    <source>
        <dbReference type="Proteomes" id="UP001605036"/>
    </source>
</evidence>
<keyword evidence="4" id="KW-0325">Glycoprotein</keyword>
<accession>A0ABD1ZDL0</accession>
<name>A0ABD1ZDL0_9MARC</name>
<evidence type="ECO:0000313" key="6">
    <source>
        <dbReference type="EMBL" id="KAL2649428.1"/>
    </source>
</evidence>
<comment type="similarity">
    <text evidence="1">Belongs to the plant LTP family.</text>
</comment>
<evidence type="ECO:0000256" key="2">
    <source>
        <dbReference type="ARBA" id="ARBA00022729"/>
    </source>
</evidence>
<dbReference type="InterPro" id="IPR043325">
    <property type="entry name" value="LTSS"/>
</dbReference>
<sequence>MKTSNMKTHLIFAGVVIGLLLYCWSIGVMGDVTGGVKPDMQEADACPSNPAQLLPCLSAVTGSGSKPSSSCCSVLNDWGFDCLCAFLTNNQALIPGKINVTRIMEIPEACGITVPGGAKCGLPAESTQPSGGRLYDDMP</sequence>
<organism evidence="6 7">
    <name type="scientific">Riccia fluitans</name>
    <dbReference type="NCBI Taxonomy" id="41844"/>
    <lineage>
        <taxon>Eukaryota</taxon>
        <taxon>Viridiplantae</taxon>
        <taxon>Streptophyta</taxon>
        <taxon>Embryophyta</taxon>
        <taxon>Marchantiophyta</taxon>
        <taxon>Marchantiopsida</taxon>
        <taxon>Marchantiidae</taxon>
        <taxon>Marchantiales</taxon>
        <taxon>Ricciaceae</taxon>
        <taxon>Riccia</taxon>
    </lineage>
</organism>
<keyword evidence="2" id="KW-0732">Signal</keyword>
<gene>
    <name evidence="6" type="ORF">R1flu_017556</name>
</gene>
<dbReference type="Gene3D" id="1.10.110.10">
    <property type="entry name" value="Plant lipid-transfer and hydrophobic proteins"/>
    <property type="match status" value="1"/>
</dbReference>